<feature type="compositionally biased region" description="Low complexity" evidence="1">
    <location>
        <begin position="32"/>
        <end position="50"/>
    </location>
</feature>
<accession>A0A9N9FXD5</accession>
<dbReference type="EMBL" id="CAJVPL010001403">
    <property type="protein sequence ID" value="CAG8569517.1"/>
    <property type="molecule type" value="Genomic_DNA"/>
</dbReference>
<gene>
    <name evidence="2" type="ORF">AGERDE_LOCUS7567</name>
</gene>
<comment type="caution">
    <text evidence="2">The sequence shown here is derived from an EMBL/GenBank/DDBJ whole genome shotgun (WGS) entry which is preliminary data.</text>
</comment>
<name>A0A9N9FXD5_9GLOM</name>
<dbReference type="AlphaFoldDB" id="A0A9N9FXD5"/>
<feature type="compositionally biased region" description="Polar residues" evidence="1">
    <location>
        <begin position="51"/>
        <end position="64"/>
    </location>
</feature>
<reference evidence="2" key="1">
    <citation type="submission" date="2021-06" db="EMBL/GenBank/DDBJ databases">
        <authorList>
            <person name="Kallberg Y."/>
            <person name="Tangrot J."/>
            <person name="Rosling A."/>
        </authorList>
    </citation>
    <scope>NUCLEOTIDE SEQUENCE</scope>
    <source>
        <strain evidence="2">MT106</strain>
    </source>
</reference>
<organism evidence="2 3">
    <name type="scientific">Ambispora gerdemannii</name>
    <dbReference type="NCBI Taxonomy" id="144530"/>
    <lineage>
        <taxon>Eukaryota</taxon>
        <taxon>Fungi</taxon>
        <taxon>Fungi incertae sedis</taxon>
        <taxon>Mucoromycota</taxon>
        <taxon>Glomeromycotina</taxon>
        <taxon>Glomeromycetes</taxon>
        <taxon>Archaeosporales</taxon>
        <taxon>Ambisporaceae</taxon>
        <taxon>Ambispora</taxon>
    </lineage>
</organism>
<sequence length="123" mass="14610">FPGLRSEMAINWFLNFKVIYQNKVNAQTGEMNANTEVNQENNNSNNTAAQRRQTYQNLQNPQAPQTTEQLVMAQLLIMQANQDQHNRQQQELQDIIRQQRRVIHMLRLLEQYAREKRYNPIKA</sequence>
<dbReference type="Proteomes" id="UP000789831">
    <property type="component" value="Unassembled WGS sequence"/>
</dbReference>
<keyword evidence="3" id="KW-1185">Reference proteome</keyword>
<evidence type="ECO:0000313" key="3">
    <source>
        <dbReference type="Proteomes" id="UP000789831"/>
    </source>
</evidence>
<proteinExistence type="predicted"/>
<feature type="non-terminal residue" evidence="2">
    <location>
        <position position="123"/>
    </location>
</feature>
<evidence type="ECO:0000256" key="1">
    <source>
        <dbReference type="SAM" id="MobiDB-lite"/>
    </source>
</evidence>
<evidence type="ECO:0000313" key="2">
    <source>
        <dbReference type="EMBL" id="CAG8569517.1"/>
    </source>
</evidence>
<feature type="region of interest" description="Disordered" evidence="1">
    <location>
        <begin position="32"/>
        <end position="64"/>
    </location>
</feature>
<protein>
    <submittedName>
        <fullName evidence="2">9620_t:CDS:1</fullName>
    </submittedName>
</protein>